<dbReference type="Proteomes" id="UP000034774">
    <property type="component" value="Unassembled WGS sequence"/>
</dbReference>
<evidence type="ECO:0000259" key="1">
    <source>
        <dbReference type="Pfam" id="PF08241"/>
    </source>
</evidence>
<dbReference type="InterPro" id="IPR029063">
    <property type="entry name" value="SAM-dependent_MTases_sf"/>
</dbReference>
<evidence type="ECO:0000313" key="3">
    <source>
        <dbReference type="Proteomes" id="UP000034774"/>
    </source>
</evidence>
<accession>A0A0G0P185</accession>
<comment type="caution">
    <text evidence="2">The sequence shown here is derived from an EMBL/GenBank/DDBJ whole genome shotgun (WGS) entry which is preliminary data.</text>
</comment>
<dbReference type="SUPFAM" id="SSF53335">
    <property type="entry name" value="S-adenosyl-L-methionine-dependent methyltransferases"/>
    <property type="match status" value="1"/>
</dbReference>
<proteinExistence type="predicted"/>
<dbReference type="Pfam" id="PF08241">
    <property type="entry name" value="Methyltransf_11"/>
    <property type="match status" value="1"/>
</dbReference>
<protein>
    <submittedName>
        <fullName evidence="2">UbiE/COQ5 methyltransferase</fullName>
    </submittedName>
</protein>
<dbReference type="InterPro" id="IPR013216">
    <property type="entry name" value="Methyltransf_11"/>
</dbReference>
<dbReference type="EMBL" id="LBVU01000004">
    <property type="protein sequence ID" value="KKQ91859.1"/>
    <property type="molecule type" value="Genomic_DNA"/>
</dbReference>
<dbReference type="GO" id="GO:0032259">
    <property type="term" value="P:methylation"/>
    <property type="evidence" value="ECO:0007669"/>
    <property type="project" value="UniProtKB-KW"/>
</dbReference>
<sequence length="215" mass="24811">MQKISAEELHRNVPANWYFQSIKVDLLQRYWHKRRFEEVSAVTEKVEGKILDLGCNDGTFSKVILNTSGASGLVGIDVVKKTVDWANKHWTSNGKMEFKVADAHNLPFENNSFDAVFALEMLEHVFDPLEVLTEARRVLKKGGYGIFLVPSDSILFRFVWYLWLNFYPRGGIWKETHIQTYSGNYLPKIVKKAGFKIKVDKKFLLGMLHLVKAEK</sequence>
<dbReference type="CDD" id="cd02440">
    <property type="entry name" value="AdoMet_MTases"/>
    <property type="match status" value="1"/>
</dbReference>
<dbReference type="Gene3D" id="3.40.50.150">
    <property type="entry name" value="Vaccinia Virus protein VP39"/>
    <property type="match status" value="1"/>
</dbReference>
<dbReference type="GO" id="GO:0008757">
    <property type="term" value="F:S-adenosylmethionine-dependent methyltransferase activity"/>
    <property type="evidence" value="ECO:0007669"/>
    <property type="project" value="InterPro"/>
</dbReference>
<organism evidence="2 3">
    <name type="scientific">Candidatus Woesebacteria bacterium GW2011_GWB1_39_10</name>
    <dbReference type="NCBI Taxonomy" id="1618572"/>
    <lineage>
        <taxon>Bacteria</taxon>
        <taxon>Candidatus Woeseibacteriota</taxon>
    </lineage>
</organism>
<dbReference type="AlphaFoldDB" id="A0A0G0P185"/>
<feature type="domain" description="Methyltransferase type 11" evidence="1">
    <location>
        <begin position="51"/>
        <end position="147"/>
    </location>
</feature>
<dbReference type="PANTHER" id="PTHR43591:SF24">
    <property type="entry name" value="2-METHOXY-6-POLYPRENYL-1,4-BENZOQUINOL METHYLASE, MITOCHONDRIAL"/>
    <property type="match status" value="1"/>
</dbReference>
<keyword evidence="2" id="KW-0489">Methyltransferase</keyword>
<keyword evidence="2" id="KW-0808">Transferase</keyword>
<name>A0A0G0P185_9BACT</name>
<evidence type="ECO:0000313" key="2">
    <source>
        <dbReference type="EMBL" id="KKQ91859.1"/>
    </source>
</evidence>
<gene>
    <name evidence="2" type="ORF">UT17_C0004G0207</name>
</gene>
<reference evidence="2 3" key="1">
    <citation type="journal article" date="2015" name="Nature">
        <title>rRNA introns, odd ribosomes, and small enigmatic genomes across a large radiation of phyla.</title>
        <authorList>
            <person name="Brown C.T."/>
            <person name="Hug L.A."/>
            <person name="Thomas B.C."/>
            <person name="Sharon I."/>
            <person name="Castelle C.J."/>
            <person name="Singh A."/>
            <person name="Wilkins M.J."/>
            <person name="Williams K.H."/>
            <person name="Banfield J.F."/>
        </authorList>
    </citation>
    <scope>NUCLEOTIDE SEQUENCE [LARGE SCALE GENOMIC DNA]</scope>
</reference>
<dbReference type="PANTHER" id="PTHR43591">
    <property type="entry name" value="METHYLTRANSFERASE"/>
    <property type="match status" value="1"/>
</dbReference>
<dbReference type="STRING" id="1618572.UT17_C0004G0207"/>